<protein>
    <recommendedName>
        <fullName evidence="2">BPTI/Kunitz inhibitor domain-containing protein</fullName>
    </recommendedName>
</protein>
<feature type="domain" description="BPTI/Kunitz inhibitor" evidence="2">
    <location>
        <begin position="343"/>
        <end position="393"/>
    </location>
</feature>
<dbReference type="InterPro" id="IPR020901">
    <property type="entry name" value="Prtase_inh_Kunz-CS"/>
</dbReference>
<dbReference type="SMART" id="SM00131">
    <property type="entry name" value="KU"/>
    <property type="match status" value="18"/>
</dbReference>
<evidence type="ECO:0000256" key="1">
    <source>
        <dbReference type="SAM" id="SignalP"/>
    </source>
</evidence>
<evidence type="ECO:0000313" key="3">
    <source>
        <dbReference type="EMBL" id="CAI5451580.1"/>
    </source>
</evidence>
<dbReference type="PANTHER" id="PTHR46339">
    <property type="entry name" value="PROTEIN CBG15282-RELATED"/>
    <property type="match status" value="1"/>
</dbReference>
<accession>A0A9P1IT15</accession>
<dbReference type="OrthoDB" id="4473401at2759"/>
<dbReference type="EMBL" id="CANHGI010000005">
    <property type="protein sequence ID" value="CAI5451580.1"/>
    <property type="molecule type" value="Genomic_DNA"/>
</dbReference>
<dbReference type="CDD" id="cd00109">
    <property type="entry name" value="Kunitz-type"/>
    <property type="match status" value="3"/>
</dbReference>
<dbReference type="PROSITE" id="PS00280">
    <property type="entry name" value="BPTI_KUNITZ_1"/>
    <property type="match status" value="2"/>
</dbReference>
<dbReference type="SUPFAM" id="SSF57362">
    <property type="entry name" value="BPTI-like"/>
    <property type="match status" value="18"/>
</dbReference>
<organism evidence="3 4">
    <name type="scientific">Caenorhabditis angaria</name>
    <dbReference type="NCBI Taxonomy" id="860376"/>
    <lineage>
        <taxon>Eukaryota</taxon>
        <taxon>Metazoa</taxon>
        <taxon>Ecdysozoa</taxon>
        <taxon>Nematoda</taxon>
        <taxon>Chromadorea</taxon>
        <taxon>Rhabditida</taxon>
        <taxon>Rhabditina</taxon>
        <taxon>Rhabditomorpha</taxon>
        <taxon>Rhabditoidea</taxon>
        <taxon>Rhabditidae</taxon>
        <taxon>Peloderinae</taxon>
        <taxon>Caenorhabditis</taxon>
    </lineage>
</organism>
<feature type="domain" description="BPTI/Kunitz inhibitor" evidence="2">
    <location>
        <begin position="447"/>
        <end position="497"/>
    </location>
</feature>
<proteinExistence type="predicted"/>
<feature type="domain" description="BPTI/Kunitz inhibitor" evidence="2">
    <location>
        <begin position="977"/>
        <end position="1027"/>
    </location>
</feature>
<evidence type="ECO:0000313" key="4">
    <source>
        <dbReference type="Proteomes" id="UP001152747"/>
    </source>
</evidence>
<feature type="domain" description="BPTI/Kunitz inhibitor" evidence="2">
    <location>
        <begin position="1807"/>
        <end position="1857"/>
    </location>
</feature>
<dbReference type="PRINTS" id="PR00759">
    <property type="entry name" value="BASICPTASE"/>
</dbReference>
<feature type="domain" description="BPTI/Kunitz inhibitor" evidence="2">
    <location>
        <begin position="869"/>
        <end position="919"/>
    </location>
</feature>
<feature type="domain" description="BPTI/Kunitz inhibitor" evidence="2">
    <location>
        <begin position="1512"/>
        <end position="1562"/>
    </location>
</feature>
<reference evidence="3" key="1">
    <citation type="submission" date="2022-11" db="EMBL/GenBank/DDBJ databases">
        <authorList>
            <person name="Kikuchi T."/>
        </authorList>
    </citation>
    <scope>NUCLEOTIDE SEQUENCE</scope>
    <source>
        <strain evidence="3">PS1010</strain>
    </source>
</reference>
<name>A0A9P1IT15_9PELO</name>
<feature type="domain" description="BPTI/Kunitz inhibitor" evidence="2">
    <location>
        <begin position="1086"/>
        <end position="1140"/>
    </location>
</feature>
<dbReference type="Gene3D" id="4.10.410.10">
    <property type="entry name" value="Pancreatic trypsin inhibitor Kunitz domain"/>
    <property type="match status" value="18"/>
</dbReference>
<gene>
    <name evidence="3" type="ORF">CAMP_LOCUS14217</name>
</gene>
<dbReference type="PANTHER" id="PTHR46339:SF1">
    <property type="entry name" value="BPTI_KUNITZ INHIBITOR DOMAIN-CONTAINING PROTEIN"/>
    <property type="match status" value="1"/>
</dbReference>
<dbReference type="InterPro" id="IPR028150">
    <property type="entry name" value="Lustrin_cystein"/>
</dbReference>
<dbReference type="InterPro" id="IPR002223">
    <property type="entry name" value="Kunitz_BPTI"/>
</dbReference>
<feature type="domain" description="BPTI/Kunitz inhibitor" evidence="2">
    <location>
        <begin position="1615"/>
        <end position="1665"/>
    </location>
</feature>
<keyword evidence="4" id="KW-1185">Reference proteome</keyword>
<feature type="domain" description="BPTI/Kunitz inhibitor" evidence="2">
    <location>
        <begin position="1192"/>
        <end position="1242"/>
    </location>
</feature>
<sequence>MAPSIGCLFVLTTFVVSSAHANDPGFLDSFKNILFGGAAQDSQKINVTQNHAPMGFHQYNTVATTNNRNTQPSGQSCTLPRQIGTGPYRIPRWYYNPVRGRCELFYWSGCCGNGNNFQTFQACQGTCEVNGNGIQQQAQQYQPNTINTQIDIVFQPNPSSNSDSICPCCLKPASSGYGSGQEVRYFFDITTRKCQQFIYKGVGGYGNNFESEDKCNNLCGAQTTVAPPTLLPIVVQQQTVDPCSQEKEPGVGALQLNKYFFNKETRICEQFVYFGSGGNRNNFQILEECQAQCPETPNPCAVSGASLTPCQAGQGCGTGSYCHVGAQSQTTVCCPKPAAVDRCQQPLNVGIGNSNLPRWYFNPLTQQCQQCTYRGLQGNENNFLSQNDCENSCLTNPCKIGTPYRSQGITVQCSASSPTVCPAGHYCHIGADSTTSVCCQALGNSPCEEEMTQGEGNAALTRFFYDPIQRRCLAFNYLGLKGNRNNFMSKEHCEATCPVWLNPCAVGMPILTMNSQLPFHCHQNAPCASGYFCHLGFDDSTTVCCQSQGDPCSLVVKEGNGNYVMSRWFYNSKTRQCQPFTYTGMGGNENNFLLREHCEATCPVWINACPIGEPYLLPNHKPQPCSITSSSSCPLTHWCHPGVDATTTMCCPGRTDPCGLALSQGEGPLSVSRWYFNARTRTCDEFMFRGLKGNANNFGNQIDCEKACPVQQDPCPLTSKMSSLKHSAKLVPCSTTKQCGAQQWCHYGETKETTVCCPNAVDDPCTAPPRNPGTGEFHATRWAFDSNSRKCVPFEYRGMKGNANNFLNREACEKKCPVFQNPCKIGEPHIGTDHKYMQCSPQQVCPAGHYCHIGSEANYCCKALGGDPCGQPMDRGTGGAALSRWYWNQQSQCCLPFNYCGLKGTQNNFLSKQDCDRTCYELDNPCALGDPQMGQNNRPLQCSTSSNTCSSSFWCHHGANADTTVCCPGKVPTQEVCQQPMVTGTGGATLPRWWYDASTAQCVQFNYEGRMGNENNFLSQSDCEQSCPVYVNVCPTGSPLLDTSSNKPIPCTFGSNSCGSDHWCHLGLVPDEYQCCPGQPTNPGACQGEDYSVGETGAAAPAAVRWYYDKSEMQCKQFTYNGRKGNQNNFLTQADCEATCDVFTNPCNQPITLPATQCSSTGTSDTCGANQWCHIGATQDSTVCCPSEGDPCSLPLSRGSGNQFMDRWYYNQQTASCQQFTYSGLHGNQNNFLSQQSCEEKCGPNPCFEGRPFVGADGRTQTCSASANFNTCPLNHWCHIGNDLSTTVCCPGASTNVCNLPMSTGEGNANLERYYYDSNAKTCRPFTYNGLKGNQNNFISLRACQLSCQPLDNPCIGQPATTAAGQVLFCSITNKDSCPVNFWCHIGATPETTVCCPGATNPCSVPLAPGTGNSGLARYYYNPDDRQCLPFQYNGKRGNQNNFESQSECERTCPVFTNPCLGEPILSSDLSPKKCRPLSKNPCGSTSEFCHTGDPSDPNSSYCCPRINQDPCEAFVRLGEGNLNLTRFYYNPVEGECFSFEYRGLKGNENNFLTLKNCQETCKPLTNVCFGGQQPLIVNGRIAQCHNSACPPTHYCHRGSDIRSTVCCAKMGITCDQQLMLGVGDSNLQRYFYDTIDDKCTRFNYTGIGGNENNFVTKAECEIACPGYRDYCPHGKPDVVEHRLTTCGIDTGCPREHVCHVSKRGSKSVCCPDPATFCLLRADPGPCNDRTVKRYAYDKTTGSCRMFILFNSLIKFHCKFPGSAAVKEISTTSNPSKNAPKFAVKRDTTNPRTKSLFLCCFLCKQLCLLSIDRGACGGRQTRYAYNRQTSQCVAFEYTGCGGNLNNFVSMADCMSTCGNVGFR</sequence>
<keyword evidence="1" id="KW-0732">Signal</keyword>
<dbReference type="SMART" id="SM00289">
    <property type="entry name" value="WR1"/>
    <property type="match status" value="14"/>
</dbReference>
<comment type="caution">
    <text evidence="3">The sequence shown here is derived from an EMBL/GenBank/DDBJ whole genome shotgun (WGS) entry which is preliminary data.</text>
</comment>
<feature type="domain" description="BPTI/Kunitz inhibitor" evidence="2">
    <location>
        <begin position="1403"/>
        <end position="1453"/>
    </location>
</feature>
<feature type="signal peptide" evidence="1">
    <location>
        <begin position="1"/>
        <end position="21"/>
    </location>
</feature>
<dbReference type="InterPro" id="IPR006150">
    <property type="entry name" value="Cys_repeat_1"/>
</dbReference>
<evidence type="ECO:0000259" key="2">
    <source>
        <dbReference type="PROSITE" id="PS50279"/>
    </source>
</evidence>
<feature type="domain" description="BPTI/Kunitz inhibitor" evidence="2">
    <location>
        <begin position="765"/>
        <end position="816"/>
    </location>
</feature>
<dbReference type="Proteomes" id="UP001152747">
    <property type="component" value="Unassembled WGS sequence"/>
</dbReference>
<feature type="domain" description="BPTI/Kunitz inhibitor" evidence="2">
    <location>
        <begin position="77"/>
        <end position="127"/>
    </location>
</feature>
<dbReference type="InterPro" id="IPR036880">
    <property type="entry name" value="Kunitz_BPTI_sf"/>
</dbReference>
<feature type="domain" description="BPTI/Kunitz inhibitor" evidence="2">
    <location>
        <begin position="552"/>
        <end position="602"/>
    </location>
</feature>
<feature type="domain" description="BPTI/Kunitz inhibitor" evidence="2">
    <location>
        <begin position="658"/>
        <end position="708"/>
    </location>
</feature>
<dbReference type="InterPro" id="IPR053014">
    <property type="entry name" value="Cuticle_assoc_divergent"/>
</dbReference>
<dbReference type="Pfam" id="PF00014">
    <property type="entry name" value="Kunitz_BPTI"/>
    <property type="match status" value="18"/>
</dbReference>
<dbReference type="GO" id="GO:0004867">
    <property type="term" value="F:serine-type endopeptidase inhibitor activity"/>
    <property type="evidence" value="ECO:0007669"/>
    <property type="project" value="InterPro"/>
</dbReference>
<feature type="domain" description="BPTI/Kunitz inhibitor" evidence="2">
    <location>
        <begin position="169"/>
        <end position="219"/>
    </location>
</feature>
<feature type="chain" id="PRO_5040514718" description="BPTI/Kunitz inhibitor domain-containing protein" evidence="1">
    <location>
        <begin position="22"/>
        <end position="1863"/>
    </location>
</feature>
<dbReference type="CDD" id="cd22593">
    <property type="entry name" value="Kunitz_conkunitzin"/>
    <property type="match status" value="15"/>
</dbReference>
<dbReference type="Pfam" id="PF14625">
    <property type="entry name" value="Lustrin_cystein"/>
    <property type="match status" value="12"/>
</dbReference>
<feature type="domain" description="BPTI/Kunitz inhibitor" evidence="2">
    <location>
        <begin position="1298"/>
        <end position="1348"/>
    </location>
</feature>
<dbReference type="PROSITE" id="PS50279">
    <property type="entry name" value="BPTI_KUNITZ_2"/>
    <property type="match status" value="17"/>
</dbReference>
<feature type="domain" description="BPTI/Kunitz inhibitor" evidence="2">
    <location>
        <begin position="243"/>
        <end position="293"/>
    </location>
</feature>